<dbReference type="InParanoid" id="A0A1X7UED3"/>
<protein>
    <recommendedName>
        <fullName evidence="1">DDE-1 domain-containing protein</fullName>
    </recommendedName>
</protein>
<reference evidence="2" key="1">
    <citation type="submission" date="2017-05" db="UniProtKB">
        <authorList>
            <consortium name="EnsemblMetazoa"/>
        </authorList>
    </citation>
    <scope>IDENTIFICATION</scope>
</reference>
<evidence type="ECO:0000259" key="1">
    <source>
        <dbReference type="Pfam" id="PF03184"/>
    </source>
</evidence>
<feature type="domain" description="DDE-1" evidence="1">
    <location>
        <begin position="257"/>
        <end position="411"/>
    </location>
</feature>
<dbReference type="Pfam" id="PF03184">
    <property type="entry name" value="DDE_1"/>
    <property type="match status" value="1"/>
</dbReference>
<proteinExistence type="predicted"/>
<dbReference type="GO" id="GO:0003677">
    <property type="term" value="F:DNA binding"/>
    <property type="evidence" value="ECO:0007669"/>
    <property type="project" value="TreeGrafter"/>
</dbReference>
<accession>A0A1X7UED3</accession>
<sequence>MEGNKRLIHVLELLWKVPNHQGLLQQERGPYAKYTAEQKALIGKRATECGVAAAVRPFIKDHPNLKENTVWDWRDLYKSELKKRVTEQIDQVEVKSIAITELPQKKMGRPLLIGDELDKQVRDYKIFLRDNGSVVNTAVVMGTAEGLVSHKDANLLACNGGHLTITKSWAKSLLNRMGFVKRKAGTKAKVFIEDFQERKEQFLIDIKAVVTMEDIPLDLIINWDQTGMHYVPVSAWTMAEKGSRRVEICGLDDKRQITAVFGFSMTGDFLPVQLVYQGKISKCHPSFTFPPSWHITHSHNHWCNETTMKQYILNILVPYVEKKRKELKLSTEQRALVIFDKFKAQCTADILELLVKNNIDVVTVPANCTDRLQPLDISVIKPAKDFVRNQFQKWYSEQLQNQMRNGIKEPVDLLLSVVKPIAAGWFVKLHEYLLSKPSIIINGFKGAGITSDFLFN</sequence>
<dbReference type="OrthoDB" id="8191755at2759"/>
<dbReference type="AlphaFoldDB" id="A0A1X7UED3"/>
<dbReference type="GO" id="GO:0005634">
    <property type="term" value="C:nucleus"/>
    <property type="evidence" value="ECO:0007669"/>
    <property type="project" value="TreeGrafter"/>
</dbReference>
<dbReference type="InterPro" id="IPR004875">
    <property type="entry name" value="DDE_SF_endonuclease_dom"/>
</dbReference>
<name>A0A1X7UED3_AMPQE</name>
<dbReference type="PANTHER" id="PTHR19303">
    <property type="entry name" value="TRANSPOSON"/>
    <property type="match status" value="1"/>
</dbReference>
<dbReference type="InterPro" id="IPR050863">
    <property type="entry name" value="CenT-Element_Derived"/>
</dbReference>
<dbReference type="EnsemblMetazoa" id="Aqu2.1.25851_001">
    <property type="protein sequence ID" value="Aqu2.1.25851_001"/>
    <property type="gene ID" value="Aqu2.1.25851"/>
</dbReference>
<dbReference type="eggNOG" id="KOG3105">
    <property type="taxonomic scope" value="Eukaryota"/>
</dbReference>
<evidence type="ECO:0000313" key="2">
    <source>
        <dbReference type="EnsemblMetazoa" id="Aqu2.1.25851_001"/>
    </source>
</evidence>
<organism evidence="2">
    <name type="scientific">Amphimedon queenslandica</name>
    <name type="common">Sponge</name>
    <dbReference type="NCBI Taxonomy" id="400682"/>
    <lineage>
        <taxon>Eukaryota</taxon>
        <taxon>Metazoa</taxon>
        <taxon>Porifera</taxon>
        <taxon>Demospongiae</taxon>
        <taxon>Heteroscleromorpha</taxon>
        <taxon>Haplosclerida</taxon>
        <taxon>Niphatidae</taxon>
        <taxon>Amphimedon</taxon>
    </lineage>
</organism>